<evidence type="ECO:0000313" key="6">
    <source>
        <dbReference type="RefSeq" id="XP_019645786.1"/>
    </source>
</evidence>
<dbReference type="OrthoDB" id="550575at2759"/>
<dbReference type="InterPro" id="IPR057207">
    <property type="entry name" value="FBXL15_LRR"/>
</dbReference>
<evidence type="ECO:0000313" key="5">
    <source>
        <dbReference type="RefSeq" id="XP_019645785.1"/>
    </source>
</evidence>
<dbReference type="InterPro" id="IPR001810">
    <property type="entry name" value="F-box_dom"/>
</dbReference>
<keyword evidence="1" id="KW-0833">Ubl conjugation pathway</keyword>
<dbReference type="SMART" id="SM00256">
    <property type="entry name" value="FBOX"/>
    <property type="match status" value="1"/>
</dbReference>
<dbReference type="CDD" id="cd22114">
    <property type="entry name" value="F-box_FBXL1"/>
    <property type="match status" value="1"/>
</dbReference>
<evidence type="ECO:0000259" key="2">
    <source>
        <dbReference type="PROSITE" id="PS50181"/>
    </source>
</evidence>
<reference evidence="4 5" key="1">
    <citation type="submission" date="2025-04" db="UniProtKB">
        <authorList>
            <consortium name="RefSeq"/>
        </authorList>
    </citation>
    <scope>IDENTIFICATION</scope>
    <source>
        <tissue evidence="4 5">Gonad</tissue>
    </source>
</reference>
<dbReference type="PROSITE" id="PS50181">
    <property type="entry name" value="FBOX"/>
    <property type="match status" value="1"/>
</dbReference>
<dbReference type="GO" id="GO:0019005">
    <property type="term" value="C:SCF ubiquitin ligase complex"/>
    <property type="evidence" value="ECO:0007669"/>
    <property type="project" value="TreeGrafter"/>
</dbReference>
<dbReference type="SUPFAM" id="SSF81383">
    <property type="entry name" value="F-box domain"/>
    <property type="match status" value="1"/>
</dbReference>
<sequence>MRTMRTVPVYCTKLKCFNVLPVITMAPADEENPVDPFSCLPDELILRVFSFLQPALVHLPPVAQVCKRWCGLCQDSSLWTSLKFSSTTFSSTQQEDVFCNILQRRGNVQRIDLSACWNLVTDRYLEHVGKNCSKLTQLNISGCRRITDRGLAHVANGCKKLRNVVIHACPEITCQGVVSLAKQCVNLEELTISDCEGLWRDPHRMRTIPAYCTRLKCFNVGWSSASRGIVIDLDIKHFAMYCTQLRHLNVRSSQITDNGIAYIAQYCRLLEHLDLGHCFITDTGMKCRFPRLRHLDLNGCWHLTDSGLKYLAANNPNLEYLNIDWCFRITDKGIEHLAKRCPKLRHVSMAHCFSVSNRGIKQLSQNCPGIAELNVSGNFLLTDKALRYLAESNTVSLRTLNVEGCTRLTDQGMGLLLQTCAQLERLNVRDCRNLSPDGMWLLNNNIHVEGLCQREIPSFLCS</sequence>
<dbReference type="Pfam" id="PF25372">
    <property type="entry name" value="DUF7885"/>
    <property type="match status" value="2"/>
</dbReference>
<keyword evidence="3" id="KW-1185">Reference proteome</keyword>
<dbReference type="Gene3D" id="3.80.10.10">
    <property type="entry name" value="Ribonuclease Inhibitor"/>
    <property type="match status" value="4"/>
</dbReference>
<dbReference type="GO" id="GO:0031146">
    <property type="term" value="P:SCF-dependent proteasomal ubiquitin-dependent protein catabolic process"/>
    <property type="evidence" value="ECO:0007669"/>
    <property type="project" value="TreeGrafter"/>
</dbReference>
<proteinExistence type="predicted"/>
<dbReference type="Proteomes" id="UP000515135">
    <property type="component" value="Unplaced"/>
</dbReference>
<dbReference type="SUPFAM" id="SSF52047">
    <property type="entry name" value="RNI-like"/>
    <property type="match status" value="1"/>
</dbReference>
<dbReference type="InterPro" id="IPR006553">
    <property type="entry name" value="Leu-rich_rpt_Cys-con_subtyp"/>
</dbReference>
<organism evidence="3 5">
    <name type="scientific">Branchiostoma belcheri</name>
    <name type="common">Amphioxus</name>
    <dbReference type="NCBI Taxonomy" id="7741"/>
    <lineage>
        <taxon>Eukaryota</taxon>
        <taxon>Metazoa</taxon>
        <taxon>Chordata</taxon>
        <taxon>Cephalochordata</taxon>
        <taxon>Leptocardii</taxon>
        <taxon>Amphioxiformes</taxon>
        <taxon>Branchiostomatidae</taxon>
        <taxon>Branchiostoma</taxon>
    </lineage>
</organism>
<feature type="domain" description="F-box" evidence="2">
    <location>
        <begin position="34"/>
        <end position="82"/>
    </location>
</feature>
<protein>
    <submittedName>
        <fullName evidence="4 5">F-box/LRR-repeat protein 2-like</fullName>
    </submittedName>
</protein>
<dbReference type="AlphaFoldDB" id="A0A6P4ZX79"/>
<dbReference type="FunFam" id="3.80.10.10:FF:000546">
    <property type="entry name" value="Partner of Paired"/>
    <property type="match status" value="1"/>
</dbReference>
<dbReference type="PANTHER" id="PTHR13318:SF95">
    <property type="entry name" value="F-BOX PROTEIN YLR352W"/>
    <property type="match status" value="1"/>
</dbReference>
<dbReference type="InterPro" id="IPR032675">
    <property type="entry name" value="LRR_dom_sf"/>
</dbReference>
<gene>
    <name evidence="4 5 6" type="primary">LOC109486398</name>
</gene>
<dbReference type="InterPro" id="IPR036047">
    <property type="entry name" value="F-box-like_dom_sf"/>
</dbReference>
<dbReference type="KEGG" id="bbel:109486398"/>
<dbReference type="SMART" id="SM00367">
    <property type="entry name" value="LRR_CC"/>
    <property type="match status" value="10"/>
</dbReference>
<dbReference type="GeneID" id="109486398"/>
<dbReference type="RefSeq" id="XP_019645784.1">
    <property type="nucleotide sequence ID" value="XM_019790225.1"/>
</dbReference>
<dbReference type="RefSeq" id="XP_019645786.1">
    <property type="nucleotide sequence ID" value="XM_019790227.1"/>
</dbReference>
<evidence type="ECO:0000313" key="4">
    <source>
        <dbReference type="RefSeq" id="XP_019645784.1"/>
    </source>
</evidence>
<evidence type="ECO:0000256" key="1">
    <source>
        <dbReference type="ARBA" id="ARBA00022786"/>
    </source>
</evidence>
<dbReference type="Pfam" id="PF12937">
    <property type="entry name" value="F-box-like"/>
    <property type="match status" value="1"/>
</dbReference>
<name>A0A6P4ZX79_BRABE</name>
<accession>A0A6P4ZX79</accession>
<dbReference type="PANTHER" id="PTHR13318">
    <property type="entry name" value="PARTNER OF PAIRED, ISOFORM B-RELATED"/>
    <property type="match status" value="1"/>
</dbReference>
<evidence type="ECO:0000313" key="3">
    <source>
        <dbReference type="Proteomes" id="UP000515135"/>
    </source>
</evidence>
<dbReference type="RefSeq" id="XP_019645785.1">
    <property type="nucleotide sequence ID" value="XM_019790226.1"/>
</dbReference>